<organism evidence="4">
    <name type="scientific">Oryza meridionalis</name>
    <dbReference type="NCBI Taxonomy" id="40149"/>
    <lineage>
        <taxon>Eukaryota</taxon>
        <taxon>Viridiplantae</taxon>
        <taxon>Streptophyta</taxon>
        <taxon>Embryophyta</taxon>
        <taxon>Tracheophyta</taxon>
        <taxon>Spermatophyta</taxon>
        <taxon>Magnoliopsida</taxon>
        <taxon>Liliopsida</taxon>
        <taxon>Poales</taxon>
        <taxon>Poaceae</taxon>
        <taxon>BOP clade</taxon>
        <taxon>Oryzoideae</taxon>
        <taxon>Oryzeae</taxon>
        <taxon>Oryzinae</taxon>
        <taxon>Oryza</taxon>
    </lineage>
</organism>
<dbReference type="HOGENOM" id="CLU_546765_0_0_1"/>
<sequence>MQGGVEEKSETGGRDASKAAASKSDAPPHKLHASTPTLSAPVTAHPPPLPPLPTLPLRSSASASACSRNRAAAAASASAWFLPQAASPPRASVSLPIPAARGGAVHSSPSLGACRVGGGGWANRRRFSLLRDIAENSHRMLEGQSCLISRSLPSSCDQESRLAYMTYHLLEITRSKRVSDYGSIASVNRNFHSLVRSGELYKERRQLGIAEHWVYFSCNVQEWEAYDPYRSRWMTLPKMPHNECFMCSDKESLAVGTELLVFGKEILSHIVLSYSILTNSWLPGVDMNAPRCLFGSASFGEKAIVAGGMDAQGRVLRSAELYNSETKRWITLPCMNKARRMCSGVFMNGKFYVIGGMASNTEVLTCGEEYDLEKGTWRVIENMSEGLNGASGAPPLVAVVENELYAAQYAGKLVRKYNIKDNTWTTLGELPERPEAVNGWGIAFRGCGERLLVIGGPRVMGGGMIELHSWIPREGPLRWNMIGSKPSGNFVYNCAVMGC</sequence>
<feature type="compositionally biased region" description="Basic and acidic residues" evidence="3">
    <location>
        <begin position="1"/>
        <end position="17"/>
    </location>
</feature>
<dbReference type="PANTHER" id="PTHR46122:SF2">
    <property type="entry name" value="F-BOX_KELCH-REPEAT PROTEIN SKIP11"/>
    <property type="match status" value="1"/>
</dbReference>
<accession>A0A0E0CRI0</accession>
<reference evidence="4" key="1">
    <citation type="submission" date="2015-04" db="UniProtKB">
        <authorList>
            <consortium name="EnsemblPlants"/>
        </authorList>
    </citation>
    <scope>IDENTIFICATION</scope>
</reference>
<proteinExistence type="predicted"/>
<dbReference type="FunFam" id="2.120.10.80:FF:000007">
    <property type="entry name" value="F-box/kelch-repeat protein SKIP11"/>
    <property type="match status" value="1"/>
</dbReference>
<evidence type="ECO:0000313" key="4">
    <source>
        <dbReference type="EnsemblPlants" id="OMERI02G31140.1"/>
    </source>
</evidence>
<keyword evidence="1" id="KW-0880">Kelch repeat</keyword>
<dbReference type="InterPro" id="IPR015915">
    <property type="entry name" value="Kelch-typ_b-propeller"/>
</dbReference>
<keyword evidence="2" id="KW-0677">Repeat</keyword>
<dbReference type="EnsemblPlants" id="OMERI02G31140.1">
    <property type="protein sequence ID" value="OMERI02G31140.1"/>
    <property type="gene ID" value="OMERI02G31140"/>
</dbReference>
<dbReference type="Pfam" id="PF01344">
    <property type="entry name" value="Kelch_1"/>
    <property type="match status" value="2"/>
</dbReference>
<evidence type="ECO:0000313" key="5">
    <source>
        <dbReference type="Proteomes" id="UP000008021"/>
    </source>
</evidence>
<keyword evidence="5" id="KW-1185">Reference proteome</keyword>
<dbReference type="AlphaFoldDB" id="A0A0E0CRI0"/>
<dbReference type="Proteomes" id="UP000008021">
    <property type="component" value="Chromosome 2"/>
</dbReference>
<reference evidence="4" key="2">
    <citation type="submission" date="2018-05" db="EMBL/GenBank/DDBJ databases">
        <title>OmerRS3 (Oryza meridionalis Reference Sequence Version 3).</title>
        <authorList>
            <person name="Zhang J."/>
            <person name="Kudrna D."/>
            <person name="Lee S."/>
            <person name="Talag J."/>
            <person name="Welchert J."/>
            <person name="Wing R.A."/>
        </authorList>
    </citation>
    <scope>NUCLEOTIDE SEQUENCE [LARGE SCALE GENOMIC DNA]</scope>
    <source>
        <strain evidence="4">cv. OR44</strain>
    </source>
</reference>
<dbReference type="Gramene" id="OMERI02G31140.1">
    <property type="protein sequence ID" value="OMERI02G31140.1"/>
    <property type="gene ID" value="OMERI02G31140"/>
</dbReference>
<dbReference type="Gene3D" id="2.120.10.80">
    <property type="entry name" value="Kelch-type beta propeller"/>
    <property type="match status" value="1"/>
</dbReference>
<feature type="region of interest" description="Disordered" evidence="3">
    <location>
        <begin position="1"/>
        <end position="59"/>
    </location>
</feature>
<evidence type="ECO:0000256" key="1">
    <source>
        <dbReference type="ARBA" id="ARBA00022441"/>
    </source>
</evidence>
<evidence type="ECO:0000256" key="2">
    <source>
        <dbReference type="ARBA" id="ARBA00022737"/>
    </source>
</evidence>
<dbReference type="SUPFAM" id="SSF117281">
    <property type="entry name" value="Kelch motif"/>
    <property type="match status" value="1"/>
</dbReference>
<name>A0A0E0CRI0_9ORYZ</name>
<dbReference type="eggNOG" id="KOG1072">
    <property type="taxonomic scope" value="Eukaryota"/>
</dbReference>
<dbReference type="STRING" id="40149.A0A0E0CRI0"/>
<dbReference type="SMART" id="SM00612">
    <property type="entry name" value="Kelch"/>
    <property type="match status" value="2"/>
</dbReference>
<evidence type="ECO:0000256" key="3">
    <source>
        <dbReference type="SAM" id="MobiDB-lite"/>
    </source>
</evidence>
<dbReference type="InterPro" id="IPR006652">
    <property type="entry name" value="Kelch_1"/>
</dbReference>
<dbReference type="GO" id="GO:0005634">
    <property type="term" value="C:nucleus"/>
    <property type="evidence" value="ECO:0007669"/>
    <property type="project" value="UniProtKB-ARBA"/>
</dbReference>
<protein>
    <recommendedName>
        <fullName evidence="6">F-box domain-containing protein</fullName>
    </recommendedName>
</protein>
<evidence type="ECO:0008006" key="6">
    <source>
        <dbReference type="Google" id="ProtNLM"/>
    </source>
</evidence>
<dbReference type="InterPro" id="IPR052439">
    <property type="entry name" value="F-box/Kelch-repeat"/>
</dbReference>
<feature type="compositionally biased region" description="Pro residues" evidence="3">
    <location>
        <begin position="44"/>
        <end position="54"/>
    </location>
</feature>
<dbReference type="PANTHER" id="PTHR46122">
    <property type="entry name" value="GALACTOSE OXIDASE/KELCH REPEAT PROTEIN-RELATED"/>
    <property type="match status" value="1"/>
</dbReference>